<evidence type="ECO:0000256" key="2">
    <source>
        <dbReference type="ARBA" id="ARBA00022723"/>
    </source>
</evidence>
<evidence type="ECO:0000259" key="5">
    <source>
        <dbReference type="SMART" id="SM00922"/>
    </source>
</evidence>
<keyword evidence="3" id="KW-0460">Magnesium</keyword>
<dbReference type="Gene3D" id="3.30.390.10">
    <property type="entry name" value="Enolase-like, N-terminal domain"/>
    <property type="match status" value="1"/>
</dbReference>
<dbReference type="GO" id="GO:0016052">
    <property type="term" value="P:carbohydrate catabolic process"/>
    <property type="evidence" value="ECO:0007669"/>
    <property type="project" value="TreeGrafter"/>
</dbReference>
<dbReference type="SUPFAM" id="SSF54826">
    <property type="entry name" value="Enolase N-terminal domain-like"/>
    <property type="match status" value="1"/>
</dbReference>
<dbReference type="InterPro" id="IPR013342">
    <property type="entry name" value="Mandelate_racemase_C"/>
</dbReference>
<dbReference type="InterPro" id="IPR029017">
    <property type="entry name" value="Enolase-like_N"/>
</dbReference>
<sequence>MPDKPDMTISSVEVQAVRGPRPAPPPGPGQSQVKPLHIYPEHRPVTGAPRSAPPGQPAWTESLYLRIGTDAGPFGFYGPIDREAAWPIVELYADFLIGQDPLAGTIVWDKLYRLDRHSRHGHLKIALSAVDNALWDLRGRAYDVPVWRLLGGSSRTRVPAYASTLGTTLEPDTVRGVAARLAEEGFAAQKWFLARSPQEGWAGLRADVELAETVRDALGPGAEVMFDAFMGWDLHHATTWAREVERLRPRWLEEPFSPTQYGAFTELHRATRVPLAAGEHLYDRADVLPYLRDGVLSVLQTDPEWCGGVTELVRICAVAEPYGVPVIPHGHGLHAALHVVASQPPATCPMVEYLVRHIPARHHFEANPPTPVDGCFPLPTGPGFGIELDPAKTDSVQIWNPA</sequence>
<evidence type="ECO:0000313" key="6">
    <source>
        <dbReference type="EMBL" id="GHH72522.1"/>
    </source>
</evidence>
<feature type="region of interest" description="Disordered" evidence="4">
    <location>
        <begin position="1"/>
        <end position="35"/>
    </location>
</feature>
<dbReference type="InterPro" id="IPR018110">
    <property type="entry name" value="Mandel_Rmase/mucon_lact_enz_CS"/>
</dbReference>
<dbReference type="Proteomes" id="UP000603708">
    <property type="component" value="Unassembled WGS sequence"/>
</dbReference>
<accession>A0A919KU38</accession>
<reference evidence="6" key="1">
    <citation type="journal article" date="2014" name="Int. J. Syst. Evol. Microbiol.">
        <title>Complete genome sequence of Corynebacterium casei LMG S-19264T (=DSM 44701T), isolated from a smear-ripened cheese.</title>
        <authorList>
            <consortium name="US DOE Joint Genome Institute (JGI-PGF)"/>
            <person name="Walter F."/>
            <person name="Albersmeier A."/>
            <person name="Kalinowski J."/>
            <person name="Ruckert C."/>
        </authorList>
    </citation>
    <scope>NUCLEOTIDE SEQUENCE</scope>
    <source>
        <strain evidence="6">JCM 5069</strain>
    </source>
</reference>
<dbReference type="GO" id="GO:0009063">
    <property type="term" value="P:amino acid catabolic process"/>
    <property type="evidence" value="ECO:0007669"/>
    <property type="project" value="InterPro"/>
</dbReference>
<protein>
    <submittedName>
        <fullName evidence="6">L-rhamnonate dehydratase</fullName>
    </submittedName>
</protein>
<comment type="cofactor">
    <cofactor evidence="1">
        <name>Mg(2+)</name>
        <dbReference type="ChEBI" id="CHEBI:18420"/>
    </cofactor>
</comment>
<dbReference type="EMBL" id="BNCD01000002">
    <property type="protein sequence ID" value="GHH72522.1"/>
    <property type="molecule type" value="Genomic_DNA"/>
</dbReference>
<comment type="caution">
    <text evidence="6">The sequence shown here is derived from an EMBL/GenBank/DDBJ whole genome shotgun (WGS) entry which is preliminary data.</text>
</comment>
<dbReference type="Gene3D" id="3.20.20.120">
    <property type="entry name" value="Enolase-like C-terminal domain"/>
    <property type="match status" value="1"/>
</dbReference>
<dbReference type="InterPro" id="IPR013341">
    <property type="entry name" value="Mandelate_racemase_N_dom"/>
</dbReference>
<dbReference type="SUPFAM" id="SSF51604">
    <property type="entry name" value="Enolase C-terminal domain-like"/>
    <property type="match status" value="1"/>
</dbReference>
<dbReference type="SMART" id="SM00922">
    <property type="entry name" value="MR_MLE"/>
    <property type="match status" value="1"/>
</dbReference>
<dbReference type="RefSeq" id="WP_189929602.1">
    <property type="nucleotide sequence ID" value="NZ_BNCD01000002.1"/>
</dbReference>
<name>A0A919KU38_9ACTN</name>
<dbReference type="InterPro" id="IPR046945">
    <property type="entry name" value="RHMD-like"/>
</dbReference>
<feature type="domain" description="Mandelate racemase/muconate lactonizing enzyme C-terminal" evidence="5">
    <location>
        <begin position="171"/>
        <end position="274"/>
    </location>
</feature>
<dbReference type="PANTHER" id="PTHR13794">
    <property type="entry name" value="ENOLASE SUPERFAMILY, MANDELATE RACEMASE"/>
    <property type="match status" value="1"/>
</dbReference>
<dbReference type="SFLD" id="SFLDG00179">
    <property type="entry name" value="mandelate_racemase"/>
    <property type="match status" value="1"/>
</dbReference>
<dbReference type="GO" id="GO:0016836">
    <property type="term" value="F:hydro-lyase activity"/>
    <property type="evidence" value="ECO:0007669"/>
    <property type="project" value="TreeGrafter"/>
</dbReference>
<dbReference type="AlphaFoldDB" id="A0A919KU38"/>
<dbReference type="PROSITE" id="PS00908">
    <property type="entry name" value="MR_MLE_1"/>
    <property type="match status" value="1"/>
</dbReference>
<evidence type="ECO:0000256" key="4">
    <source>
        <dbReference type="SAM" id="MobiDB-lite"/>
    </source>
</evidence>
<dbReference type="Pfam" id="PF02746">
    <property type="entry name" value="MR_MLE_N"/>
    <property type="match status" value="1"/>
</dbReference>
<keyword evidence="2" id="KW-0479">Metal-binding</keyword>
<dbReference type="InterPro" id="IPR029065">
    <property type="entry name" value="Enolase_C-like"/>
</dbReference>
<gene>
    <name evidence="6" type="ORF">GCM10018793_09700</name>
</gene>
<dbReference type="InterPro" id="IPR036849">
    <property type="entry name" value="Enolase-like_C_sf"/>
</dbReference>
<reference evidence="6" key="2">
    <citation type="submission" date="2020-09" db="EMBL/GenBank/DDBJ databases">
        <authorList>
            <person name="Sun Q."/>
            <person name="Ohkuma M."/>
        </authorList>
    </citation>
    <scope>NUCLEOTIDE SEQUENCE</scope>
    <source>
        <strain evidence="6">JCM 5069</strain>
    </source>
</reference>
<evidence type="ECO:0000313" key="7">
    <source>
        <dbReference type="Proteomes" id="UP000603708"/>
    </source>
</evidence>
<organism evidence="6 7">
    <name type="scientific">Streptomyces sulfonofaciens</name>
    <dbReference type="NCBI Taxonomy" id="68272"/>
    <lineage>
        <taxon>Bacteria</taxon>
        <taxon>Bacillati</taxon>
        <taxon>Actinomycetota</taxon>
        <taxon>Actinomycetes</taxon>
        <taxon>Kitasatosporales</taxon>
        <taxon>Streptomycetaceae</taxon>
        <taxon>Streptomyces</taxon>
    </lineage>
</organism>
<dbReference type="SFLD" id="SFLDS00001">
    <property type="entry name" value="Enolase"/>
    <property type="match status" value="1"/>
</dbReference>
<proteinExistence type="predicted"/>
<dbReference type="Pfam" id="PF13378">
    <property type="entry name" value="MR_MLE_C"/>
    <property type="match status" value="1"/>
</dbReference>
<dbReference type="PANTHER" id="PTHR13794:SF58">
    <property type="entry name" value="MITOCHONDRIAL ENOLASE SUPERFAMILY MEMBER 1"/>
    <property type="match status" value="1"/>
</dbReference>
<evidence type="ECO:0000256" key="1">
    <source>
        <dbReference type="ARBA" id="ARBA00001946"/>
    </source>
</evidence>
<keyword evidence="7" id="KW-1185">Reference proteome</keyword>
<dbReference type="GO" id="GO:0000287">
    <property type="term" value="F:magnesium ion binding"/>
    <property type="evidence" value="ECO:0007669"/>
    <property type="project" value="TreeGrafter"/>
</dbReference>
<evidence type="ECO:0000256" key="3">
    <source>
        <dbReference type="ARBA" id="ARBA00022842"/>
    </source>
</evidence>